<dbReference type="Gene3D" id="1.10.10.60">
    <property type="entry name" value="Homeodomain-like"/>
    <property type="match status" value="1"/>
</dbReference>
<dbReference type="OrthoDB" id="116240at2"/>
<dbReference type="SUPFAM" id="SSF48498">
    <property type="entry name" value="Tetracyclin repressor-like, C-terminal domain"/>
    <property type="match status" value="1"/>
</dbReference>
<feature type="DNA-binding region" description="H-T-H motif" evidence="6">
    <location>
        <begin position="16"/>
        <end position="35"/>
    </location>
</feature>
<evidence type="ECO:0000256" key="1">
    <source>
        <dbReference type="ARBA" id="ARBA00002856"/>
    </source>
</evidence>
<dbReference type="InterPro" id="IPR001647">
    <property type="entry name" value="HTH_TetR"/>
</dbReference>
<keyword evidence="5" id="KW-0804">Transcription</keyword>
<evidence type="ECO:0000256" key="4">
    <source>
        <dbReference type="ARBA" id="ARBA00023125"/>
    </source>
</evidence>
<evidence type="ECO:0000256" key="2">
    <source>
        <dbReference type="ARBA" id="ARBA00022491"/>
    </source>
</evidence>
<evidence type="ECO:0000256" key="3">
    <source>
        <dbReference type="ARBA" id="ARBA00023015"/>
    </source>
</evidence>
<evidence type="ECO:0000259" key="7">
    <source>
        <dbReference type="PROSITE" id="PS50977"/>
    </source>
</evidence>
<name>A0A345P567_9GAMM</name>
<keyword evidence="4 6" id="KW-0238">DNA-binding</keyword>
<accession>A0A345P567</accession>
<reference evidence="8 9" key="1">
    <citation type="submission" date="2018-07" db="EMBL/GenBank/DDBJ databases">
        <title>Genome sequencing of Moraxellaceae gen. HYN0046.</title>
        <authorList>
            <person name="Kim M."/>
            <person name="Yi H."/>
        </authorList>
    </citation>
    <scope>NUCLEOTIDE SEQUENCE [LARGE SCALE GENOMIC DNA]</scope>
    <source>
        <strain evidence="8 9">HYN0046</strain>
    </source>
</reference>
<evidence type="ECO:0000256" key="5">
    <source>
        <dbReference type="ARBA" id="ARBA00023163"/>
    </source>
</evidence>
<proteinExistence type="predicted"/>
<dbReference type="Gene3D" id="1.10.357.10">
    <property type="entry name" value="Tetracycline Repressor, domain 2"/>
    <property type="match status" value="1"/>
</dbReference>
<dbReference type="InterPro" id="IPR003012">
    <property type="entry name" value="Tet_transcr_reg_TetR"/>
</dbReference>
<dbReference type="InterPro" id="IPR036271">
    <property type="entry name" value="Tet_transcr_reg_TetR-rel_C_sf"/>
</dbReference>
<dbReference type="PROSITE" id="PS50977">
    <property type="entry name" value="HTH_TETR_2"/>
    <property type="match status" value="1"/>
</dbReference>
<gene>
    <name evidence="8" type="ORF">HYN46_06015</name>
</gene>
<dbReference type="InterPro" id="IPR009057">
    <property type="entry name" value="Homeodomain-like_sf"/>
</dbReference>
<dbReference type="GO" id="GO:0003677">
    <property type="term" value="F:DNA binding"/>
    <property type="evidence" value="ECO:0007669"/>
    <property type="project" value="UniProtKB-UniRule"/>
</dbReference>
<dbReference type="SUPFAM" id="SSF46689">
    <property type="entry name" value="Homeodomain-like"/>
    <property type="match status" value="1"/>
</dbReference>
<feature type="domain" description="HTH tetR-type" evidence="7">
    <location>
        <begin position="1"/>
        <end position="53"/>
    </location>
</feature>
<dbReference type="PRINTS" id="PR00400">
    <property type="entry name" value="TETREPRESSOR"/>
</dbReference>
<dbReference type="Proteomes" id="UP000253940">
    <property type="component" value="Chromosome"/>
</dbReference>
<dbReference type="KEGG" id="mbah:HYN46_06015"/>
<comment type="function">
    <text evidence="1">TetR is the repressor of the tetracycline resistance element; its N-terminal region forms a helix-turn-helix structure and binds DNA. Binding of tetracycline to TetR reduces the repressor affinity for the tetracycline resistance gene (tetA) promoter operator sites.</text>
</comment>
<protein>
    <submittedName>
        <fullName evidence="8">TetR/AcrR family transcriptional regulator</fullName>
    </submittedName>
</protein>
<dbReference type="Pfam" id="PF02909">
    <property type="entry name" value="TetR_C_1"/>
    <property type="match status" value="1"/>
</dbReference>
<dbReference type="AlphaFoldDB" id="A0A345P567"/>
<organism evidence="8 9">
    <name type="scientific">Aquirhabdus parva</name>
    <dbReference type="NCBI Taxonomy" id="2283318"/>
    <lineage>
        <taxon>Bacteria</taxon>
        <taxon>Pseudomonadati</taxon>
        <taxon>Pseudomonadota</taxon>
        <taxon>Gammaproteobacteria</taxon>
        <taxon>Moraxellales</taxon>
        <taxon>Moraxellaceae</taxon>
        <taxon>Aquirhabdus</taxon>
    </lineage>
</organism>
<dbReference type="GO" id="GO:0046677">
    <property type="term" value="P:response to antibiotic"/>
    <property type="evidence" value="ECO:0007669"/>
    <property type="project" value="InterPro"/>
</dbReference>
<keyword evidence="9" id="KW-1185">Reference proteome</keyword>
<keyword evidence="2" id="KW-0678">Repressor</keyword>
<evidence type="ECO:0000256" key="6">
    <source>
        <dbReference type="PROSITE-ProRule" id="PRU00335"/>
    </source>
</evidence>
<keyword evidence="3" id="KW-0805">Transcription regulation</keyword>
<evidence type="ECO:0000313" key="9">
    <source>
        <dbReference type="Proteomes" id="UP000253940"/>
    </source>
</evidence>
<evidence type="ECO:0000313" key="8">
    <source>
        <dbReference type="EMBL" id="AXI02426.1"/>
    </source>
</evidence>
<dbReference type="EMBL" id="CP031222">
    <property type="protein sequence ID" value="AXI02426.1"/>
    <property type="molecule type" value="Genomic_DNA"/>
</dbReference>
<dbReference type="GO" id="GO:0045892">
    <property type="term" value="P:negative regulation of DNA-templated transcription"/>
    <property type="evidence" value="ECO:0007669"/>
    <property type="project" value="InterPro"/>
</dbReference>
<sequence length="203" mass="22657">MAALQIVNDEGADALTLRYLAKQLSSGTATLYRHFESREDLIAQVVDRVFAEMESSMPGIDNLGWEMTCRMLANHMFKVLCHHRGVAPLLLQSVPKGPNAMIQRERSLALLLANGFSTPLAVRAYVTLARYVLGFAVQLSDRHDEDRDNAQITATFLKLDRAAFPATFAVIDEFPIPLEEEFSFGLELMIAGLSQIRKCDLNQ</sequence>
<dbReference type="Pfam" id="PF00440">
    <property type="entry name" value="TetR_N"/>
    <property type="match status" value="1"/>
</dbReference>
<dbReference type="InterPro" id="IPR004111">
    <property type="entry name" value="Repressor_TetR_C"/>
</dbReference>